<dbReference type="InterPro" id="IPR052016">
    <property type="entry name" value="Bact_Sigma-Reg"/>
</dbReference>
<dbReference type="Proteomes" id="UP000648535">
    <property type="component" value="Unassembled WGS sequence"/>
</dbReference>
<dbReference type="RefSeq" id="WP_175327623.1">
    <property type="nucleotide sequence ID" value="NZ_BMOI01000007.1"/>
</dbReference>
<evidence type="ECO:0000313" key="6">
    <source>
        <dbReference type="Proteomes" id="UP000648535"/>
    </source>
</evidence>
<dbReference type="SMART" id="SM00331">
    <property type="entry name" value="PP2C_SIG"/>
    <property type="match status" value="1"/>
</dbReference>
<protein>
    <submittedName>
        <fullName evidence="5">Serine phosphatase RsbU (Regulator of sigma subunit)</fullName>
    </submittedName>
</protein>
<reference evidence="4" key="2">
    <citation type="submission" date="2020-09" db="EMBL/GenBank/DDBJ databases">
        <authorList>
            <person name="Sun Q."/>
            <person name="Ohkuma M."/>
        </authorList>
    </citation>
    <scope>NUCLEOTIDE SEQUENCE</scope>
    <source>
        <strain evidence="4">JCM 1480</strain>
    </source>
</reference>
<dbReference type="PANTHER" id="PTHR43156:SF2">
    <property type="entry name" value="STAGE II SPORULATION PROTEIN E"/>
    <property type="match status" value="1"/>
</dbReference>
<dbReference type="SUPFAM" id="SSF81606">
    <property type="entry name" value="PP2C-like"/>
    <property type="match status" value="1"/>
</dbReference>
<keyword evidence="7" id="KW-1185">Reference proteome</keyword>
<dbReference type="InterPro" id="IPR001932">
    <property type="entry name" value="PPM-type_phosphatase-like_dom"/>
</dbReference>
<keyword evidence="1" id="KW-0378">Hydrolase</keyword>
<dbReference type="AlphaFoldDB" id="A0A8H9KYE2"/>
<sequence>MGLLQDLYDDEDAGLDQTARLRSVQAAFRPVPVDTTGWTSASASRAAAGVSGDLAEIVVAPDGRSATLTLGDVMGKGTPAGLLAANLLGALDALARENPAVAVEGAENAVRARFERASAFATLFHARVRLADGAVEFVDAGHGFAAIGHADGRTERIASVDLPIGLQPRGFARLPRHVDLGPGDVLVCASDGILELPDATFDTLTDLAARLVAVPTLTDGLAAFMASAPERVDDDLTLVALRREHGTAGRTTPDGPEGSTRR</sequence>
<dbReference type="EMBL" id="JAFBCG010000001">
    <property type="protein sequence ID" value="MBM7802952.1"/>
    <property type="molecule type" value="Genomic_DNA"/>
</dbReference>
<feature type="domain" description="PPM-type phosphatase" evidence="3">
    <location>
        <begin position="35"/>
        <end position="243"/>
    </location>
</feature>
<evidence type="ECO:0000313" key="4">
    <source>
        <dbReference type="EMBL" id="GGL01478.1"/>
    </source>
</evidence>
<dbReference type="PANTHER" id="PTHR43156">
    <property type="entry name" value="STAGE II SPORULATION PROTEIN E-RELATED"/>
    <property type="match status" value="1"/>
</dbReference>
<organism evidence="4 6">
    <name type="scientific">Curtobacterium luteum</name>
    <dbReference type="NCBI Taxonomy" id="33881"/>
    <lineage>
        <taxon>Bacteria</taxon>
        <taxon>Bacillati</taxon>
        <taxon>Actinomycetota</taxon>
        <taxon>Actinomycetes</taxon>
        <taxon>Micrococcales</taxon>
        <taxon>Microbacteriaceae</taxon>
        <taxon>Curtobacterium</taxon>
    </lineage>
</organism>
<reference evidence="4" key="1">
    <citation type="journal article" date="2014" name="Int. J. Syst. Evol. Microbiol.">
        <title>Complete genome sequence of Corynebacterium casei LMG S-19264T (=DSM 44701T), isolated from a smear-ripened cheese.</title>
        <authorList>
            <consortium name="US DOE Joint Genome Institute (JGI-PGF)"/>
            <person name="Walter F."/>
            <person name="Albersmeier A."/>
            <person name="Kalinowski J."/>
            <person name="Ruckert C."/>
        </authorList>
    </citation>
    <scope>NUCLEOTIDE SEQUENCE</scope>
    <source>
        <strain evidence="4">JCM 1480</strain>
    </source>
</reference>
<evidence type="ECO:0000256" key="2">
    <source>
        <dbReference type="SAM" id="MobiDB-lite"/>
    </source>
</evidence>
<gene>
    <name evidence="4" type="ORF">GCM10009769_19520</name>
    <name evidence="5" type="ORF">JOE58_002203</name>
</gene>
<evidence type="ECO:0000313" key="5">
    <source>
        <dbReference type="EMBL" id="MBM7802952.1"/>
    </source>
</evidence>
<dbReference type="InterPro" id="IPR036457">
    <property type="entry name" value="PPM-type-like_dom_sf"/>
</dbReference>
<accession>A0A8H9KYE2</accession>
<evidence type="ECO:0000313" key="7">
    <source>
        <dbReference type="Proteomes" id="UP000746584"/>
    </source>
</evidence>
<proteinExistence type="predicted"/>
<feature type="region of interest" description="Disordered" evidence="2">
    <location>
        <begin position="243"/>
        <end position="262"/>
    </location>
</feature>
<dbReference type="EMBL" id="BMOI01000007">
    <property type="protein sequence ID" value="GGL01478.1"/>
    <property type="molecule type" value="Genomic_DNA"/>
</dbReference>
<name>A0A8H9KYE2_9MICO</name>
<evidence type="ECO:0000256" key="1">
    <source>
        <dbReference type="ARBA" id="ARBA00022801"/>
    </source>
</evidence>
<dbReference type="Proteomes" id="UP000746584">
    <property type="component" value="Unassembled WGS sequence"/>
</dbReference>
<dbReference type="Pfam" id="PF07228">
    <property type="entry name" value="SpoIIE"/>
    <property type="match status" value="1"/>
</dbReference>
<evidence type="ECO:0000259" key="3">
    <source>
        <dbReference type="SMART" id="SM00331"/>
    </source>
</evidence>
<comment type="caution">
    <text evidence="4">The sequence shown here is derived from an EMBL/GenBank/DDBJ whole genome shotgun (WGS) entry which is preliminary data.</text>
</comment>
<dbReference type="GO" id="GO:0016791">
    <property type="term" value="F:phosphatase activity"/>
    <property type="evidence" value="ECO:0007669"/>
    <property type="project" value="TreeGrafter"/>
</dbReference>
<dbReference type="Gene3D" id="3.60.40.10">
    <property type="entry name" value="PPM-type phosphatase domain"/>
    <property type="match status" value="1"/>
</dbReference>
<reference evidence="5 7" key="3">
    <citation type="submission" date="2021-01" db="EMBL/GenBank/DDBJ databases">
        <title>Sequencing the genomes of 1000 actinobacteria strains.</title>
        <authorList>
            <person name="Klenk H.-P."/>
        </authorList>
    </citation>
    <scope>NUCLEOTIDE SEQUENCE [LARGE SCALE GENOMIC DNA]</scope>
    <source>
        <strain evidence="5 7">DSM 20542</strain>
    </source>
</reference>